<organism evidence="1 2">
    <name type="scientific">Lactococcus lactis subsp. lactis</name>
    <name type="common">Streptococcus lactis</name>
    <dbReference type="NCBI Taxonomy" id="1360"/>
    <lineage>
        <taxon>Bacteria</taxon>
        <taxon>Bacillati</taxon>
        <taxon>Bacillota</taxon>
        <taxon>Bacilli</taxon>
        <taxon>Lactobacillales</taxon>
        <taxon>Streptococcaceae</taxon>
        <taxon>Lactococcus</taxon>
    </lineage>
</organism>
<protein>
    <submittedName>
        <fullName evidence="1">Uncharacterized protein</fullName>
    </submittedName>
</protein>
<accession>A0A2Z3KDR4</accession>
<proteinExistence type="predicted"/>
<evidence type="ECO:0000313" key="2">
    <source>
        <dbReference type="Proteomes" id="UP000245919"/>
    </source>
</evidence>
<dbReference type="GeneID" id="89633386"/>
<name>A0A2Z3KDR4_LACLL</name>
<evidence type="ECO:0000313" key="1">
    <source>
        <dbReference type="EMBL" id="AWN65800.1"/>
    </source>
</evidence>
<gene>
    <name evidence="1" type="ORF">LL14B4_06255</name>
</gene>
<reference evidence="1 2" key="1">
    <citation type="submission" date="2018-03" db="EMBL/GenBank/DDBJ databases">
        <title>Genome sequence of Lactococcus lactis strain 14B4 from almond drupe.</title>
        <authorList>
            <person name="Tran T.D."/>
            <person name="McGarvey J.A."/>
            <person name="Huynh S."/>
            <person name="Parker C.T."/>
        </authorList>
    </citation>
    <scope>NUCLEOTIDE SEQUENCE [LARGE SCALE GENOMIC DNA]</scope>
    <source>
        <strain evidence="1 2">14B4</strain>
    </source>
</reference>
<dbReference type="RefSeq" id="WP_109990927.1">
    <property type="nucleotide sequence ID" value="NZ_CP028160.1"/>
</dbReference>
<sequence length="167" mass="18784">MPPINHLAQTGALEDLVWSILNDAETEAHADRLKSSFNRDLKHEPDDQTKDIILEEIAALEKFKDSVREARYAKTKLALVLAEKVADNSQLDKYSCMFKHQLLSMAEMRDASAAITDKELKIFSEKVYEDTANNASVAIAKFLGLEVESCMACMFEKNKIENSKGEN</sequence>
<dbReference type="EMBL" id="CP028160">
    <property type="protein sequence ID" value="AWN65800.1"/>
    <property type="molecule type" value="Genomic_DNA"/>
</dbReference>
<dbReference type="Proteomes" id="UP000245919">
    <property type="component" value="Chromosome"/>
</dbReference>
<dbReference type="AlphaFoldDB" id="A0A2Z3KDR4"/>